<evidence type="ECO:0000256" key="1">
    <source>
        <dbReference type="ARBA" id="ARBA00001033"/>
    </source>
</evidence>
<evidence type="ECO:0000313" key="7">
    <source>
        <dbReference type="EMBL" id="THF50794.1"/>
    </source>
</evidence>
<keyword evidence="5 6" id="KW-0460">Magnesium</keyword>
<dbReference type="InterPro" id="IPR033942">
    <property type="entry name" value="IMPase"/>
</dbReference>
<dbReference type="PRINTS" id="PR00377">
    <property type="entry name" value="IMPHPHTASES"/>
</dbReference>
<feature type="binding site" evidence="5">
    <location>
        <position position="100"/>
    </location>
    <ligand>
        <name>Mg(2+)</name>
        <dbReference type="ChEBI" id="CHEBI:18420"/>
        <label>1</label>
        <note>catalytic</note>
    </ligand>
</feature>
<dbReference type="Gene3D" id="3.40.190.80">
    <property type="match status" value="1"/>
</dbReference>
<evidence type="ECO:0000313" key="8">
    <source>
        <dbReference type="Proteomes" id="UP000310754"/>
    </source>
</evidence>
<comment type="cofactor">
    <cofactor evidence="2 5 6">
        <name>Mg(2+)</name>
        <dbReference type="ChEBI" id="CHEBI:18420"/>
    </cofactor>
</comment>
<dbReference type="EC" id="3.1.3.25" evidence="6"/>
<feature type="binding site" evidence="5">
    <location>
        <position position="98"/>
    </location>
    <ligand>
        <name>Mg(2+)</name>
        <dbReference type="ChEBI" id="CHEBI:18420"/>
        <label>1</label>
        <note>catalytic</note>
    </ligand>
</feature>
<dbReference type="Proteomes" id="UP000310754">
    <property type="component" value="Unassembled WGS sequence"/>
</dbReference>
<name>A0A4S3ZY62_9HYPH</name>
<dbReference type="GO" id="GO:0046872">
    <property type="term" value="F:metal ion binding"/>
    <property type="evidence" value="ECO:0007669"/>
    <property type="project" value="UniProtKB-KW"/>
</dbReference>
<reference evidence="7 8" key="1">
    <citation type="submission" date="2019-04" db="EMBL/GenBank/DDBJ databases">
        <title>Rhizobium terrae sp. nov., isolated from a paddy soil.</title>
        <authorList>
            <person name="Lin S.-Y."/>
            <person name="Hameed A."/>
            <person name="Huang H.-I."/>
            <person name="Young C.-C."/>
        </authorList>
    </citation>
    <scope>NUCLEOTIDE SEQUENCE [LARGE SCALE GENOMIC DNA]</scope>
    <source>
        <strain evidence="7 8">CC-HIH110</strain>
    </source>
</reference>
<evidence type="ECO:0000256" key="3">
    <source>
        <dbReference type="ARBA" id="ARBA00009759"/>
    </source>
</evidence>
<organism evidence="7 8">
    <name type="scientific">Allorhizobium terrae</name>
    <dbReference type="NCBI Taxonomy" id="1848972"/>
    <lineage>
        <taxon>Bacteria</taxon>
        <taxon>Pseudomonadati</taxon>
        <taxon>Pseudomonadota</taxon>
        <taxon>Alphaproteobacteria</taxon>
        <taxon>Hyphomicrobiales</taxon>
        <taxon>Rhizobiaceae</taxon>
        <taxon>Rhizobium/Agrobacterium group</taxon>
        <taxon>Allorhizobium</taxon>
    </lineage>
</organism>
<dbReference type="EMBL" id="SSOA01000003">
    <property type="protein sequence ID" value="THF50794.1"/>
    <property type="molecule type" value="Genomic_DNA"/>
</dbReference>
<proteinExistence type="inferred from homology"/>
<dbReference type="CDD" id="cd01639">
    <property type="entry name" value="IMPase"/>
    <property type="match status" value="1"/>
</dbReference>
<keyword evidence="4 6" id="KW-0378">Hydrolase</keyword>
<comment type="caution">
    <text evidence="7">The sequence shown here is derived from an EMBL/GenBank/DDBJ whole genome shotgun (WGS) entry which is preliminary data.</text>
</comment>
<dbReference type="PANTHER" id="PTHR20854">
    <property type="entry name" value="INOSITOL MONOPHOSPHATASE"/>
    <property type="match status" value="1"/>
</dbReference>
<dbReference type="Gene3D" id="3.30.540.10">
    <property type="entry name" value="Fructose-1,6-Bisphosphatase, subunit A, domain 1"/>
    <property type="match status" value="1"/>
</dbReference>
<feature type="binding site" evidence="5">
    <location>
        <position position="229"/>
    </location>
    <ligand>
        <name>Mg(2+)</name>
        <dbReference type="ChEBI" id="CHEBI:18420"/>
        <label>1</label>
        <note>catalytic</note>
    </ligand>
</feature>
<keyword evidence="5 6" id="KW-0479">Metal-binding</keyword>
<feature type="binding site" evidence="5">
    <location>
        <position position="101"/>
    </location>
    <ligand>
        <name>Mg(2+)</name>
        <dbReference type="ChEBI" id="CHEBI:18420"/>
        <label>1</label>
        <note>catalytic</note>
    </ligand>
</feature>
<sequence>MSPDSILPRLGPHASDRLVTLASTVVEAGLLARSSLKRRYSSQMVSKAPRDYQTEIDVAVEQIIVDRMKAAFPKYSITGEEQVGNVEAGADAPRIYIDPIDGTTNYAWGLPHFGIVISIVERGEVVCGVVYDCMLDELFSAEKGKGAYLNGERLALTPFSDVQDALIGAGLPVPGQVKTISEEAYQAALRRLMDNTAGVRRLGSAALSTAYVACGRLDGFFEDGLSMHDYGASMLIVREAGGVVTGFLGGAIGPFGDLLVANPALHPWLVEGFQSA</sequence>
<dbReference type="RefSeq" id="WP_190235605.1">
    <property type="nucleotide sequence ID" value="NZ_SSOA01000003.1"/>
</dbReference>
<dbReference type="GO" id="GO:0008934">
    <property type="term" value="F:inositol monophosphate 1-phosphatase activity"/>
    <property type="evidence" value="ECO:0007669"/>
    <property type="project" value="InterPro"/>
</dbReference>
<dbReference type="InterPro" id="IPR022337">
    <property type="entry name" value="Inositol_monophosphatase_SuhB"/>
</dbReference>
<evidence type="ECO:0000256" key="2">
    <source>
        <dbReference type="ARBA" id="ARBA00001946"/>
    </source>
</evidence>
<evidence type="ECO:0000256" key="6">
    <source>
        <dbReference type="RuleBase" id="RU364068"/>
    </source>
</evidence>
<feature type="binding site" evidence="5">
    <location>
        <position position="80"/>
    </location>
    <ligand>
        <name>Mg(2+)</name>
        <dbReference type="ChEBI" id="CHEBI:18420"/>
        <label>1</label>
        <note>catalytic</note>
    </ligand>
</feature>
<dbReference type="Pfam" id="PF00459">
    <property type="entry name" value="Inositol_P"/>
    <property type="match status" value="1"/>
</dbReference>
<evidence type="ECO:0000256" key="5">
    <source>
        <dbReference type="PIRSR" id="PIRSR600760-2"/>
    </source>
</evidence>
<dbReference type="GO" id="GO:0006020">
    <property type="term" value="P:inositol metabolic process"/>
    <property type="evidence" value="ECO:0007669"/>
    <property type="project" value="TreeGrafter"/>
</dbReference>
<gene>
    <name evidence="7" type="ORF">E6C51_08055</name>
</gene>
<dbReference type="GO" id="GO:0007165">
    <property type="term" value="P:signal transduction"/>
    <property type="evidence" value="ECO:0007669"/>
    <property type="project" value="TreeGrafter"/>
</dbReference>
<accession>A0A4S3ZY62</accession>
<dbReference type="PANTHER" id="PTHR20854:SF4">
    <property type="entry name" value="INOSITOL-1-MONOPHOSPHATASE-RELATED"/>
    <property type="match status" value="1"/>
</dbReference>
<comment type="catalytic activity">
    <reaction evidence="1 6">
        <text>a myo-inositol phosphate + H2O = myo-inositol + phosphate</text>
        <dbReference type="Rhea" id="RHEA:24056"/>
        <dbReference type="ChEBI" id="CHEBI:15377"/>
        <dbReference type="ChEBI" id="CHEBI:17268"/>
        <dbReference type="ChEBI" id="CHEBI:43474"/>
        <dbReference type="ChEBI" id="CHEBI:84139"/>
        <dbReference type="EC" id="3.1.3.25"/>
    </reaction>
</comment>
<keyword evidence="8" id="KW-1185">Reference proteome</keyword>
<dbReference type="InterPro" id="IPR000760">
    <property type="entry name" value="Inositol_monophosphatase-like"/>
</dbReference>
<dbReference type="SUPFAM" id="SSF56655">
    <property type="entry name" value="Carbohydrate phosphatase"/>
    <property type="match status" value="1"/>
</dbReference>
<evidence type="ECO:0000256" key="4">
    <source>
        <dbReference type="ARBA" id="ARBA00022801"/>
    </source>
</evidence>
<dbReference type="AlphaFoldDB" id="A0A4S3ZY62"/>
<protein>
    <recommendedName>
        <fullName evidence="6">Inositol-1-monophosphatase</fullName>
        <ecNumber evidence="6">3.1.3.25</ecNumber>
    </recommendedName>
</protein>
<dbReference type="PRINTS" id="PR01959">
    <property type="entry name" value="SBIMPHPHTASE"/>
</dbReference>
<comment type="similarity">
    <text evidence="3 6">Belongs to the inositol monophosphatase superfamily.</text>
</comment>